<dbReference type="AlphaFoldDB" id="A0A433QF51"/>
<keyword evidence="2" id="KW-1185">Reference proteome</keyword>
<evidence type="ECO:0000313" key="2">
    <source>
        <dbReference type="Proteomes" id="UP000274822"/>
    </source>
</evidence>
<dbReference type="Proteomes" id="UP000274822">
    <property type="component" value="Unassembled WGS sequence"/>
</dbReference>
<sequence>MIHRCRPGYGGSPSCTLPVAEVANADVRRPYIKQLLVRLGNYFVWVSLFDTDTVTVGIAGAEAPLPTAAPCCPCPEGQPGCLPCQEAQHLLLACLDAVVCFVVATAIKYPFHVQKWGCDCVWAAI</sequence>
<organism evidence="1 2">
    <name type="scientific">Jimgerdemannia flammicorona</name>
    <dbReference type="NCBI Taxonomy" id="994334"/>
    <lineage>
        <taxon>Eukaryota</taxon>
        <taxon>Fungi</taxon>
        <taxon>Fungi incertae sedis</taxon>
        <taxon>Mucoromycota</taxon>
        <taxon>Mucoromycotina</taxon>
        <taxon>Endogonomycetes</taxon>
        <taxon>Endogonales</taxon>
        <taxon>Endogonaceae</taxon>
        <taxon>Jimgerdemannia</taxon>
    </lineage>
</organism>
<reference evidence="1 2" key="1">
    <citation type="journal article" date="2018" name="New Phytol.">
        <title>Phylogenomics of Endogonaceae and evolution of mycorrhizas within Mucoromycota.</title>
        <authorList>
            <person name="Chang Y."/>
            <person name="Desiro A."/>
            <person name="Na H."/>
            <person name="Sandor L."/>
            <person name="Lipzen A."/>
            <person name="Clum A."/>
            <person name="Barry K."/>
            <person name="Grigoriev I.V."/>
            <person name="Martin F.M."/>
            <person name="Stajich J.E."/>
            <person name="Smith M.E."/>
            <person name="Bonito G."/>
            <person name="Spatafora J.W."/>
        </authorList>
    </citation>
    <scope>NUCLEOTIDE SEQUENCE [LARGE SCALE GENOMIC DNA]</scope>
    <source>
        <strain evidence="1 2">AD002</strain>
    </source>
</reference>
<dbReference type="EMBL" id="RBNJ01006698">
    <property type="protein sequence ID" value="RUS28379.1"/>
    <property type="molecule type" value="Genomic_DNA"/>
</dbReference>
<protein>
    <submittedName>
        <fullName evidence="1">Uncharacterized protein</fullName>
    </submittedName>
</protein>
<name>A0A433QF51_9FUNG</name>
<gene>
    <name evidence="1" type="ORF">BC938DRAFT_481947</name>
</gene>
<comment type="caution">
    <text evidence="1">The sequence shown here is derived from an EMBL/GenBank/DDBJ whole genome shotgun (WGS) entry which is preliminary data.</text>
</comment>
<accession>A0A433QF51</accession>
<proteinExistence type="predicted"/>
<evidence type="ECO:0000313" key="1">
    <source>
        <dbReference type="EMBL" id="RUS28379.1"/>
    </source>
</evidence>